<evidence type="ECO:0000313" key="6">
    <source>
        <dbReference type="EMBL" id="VDN10863.1"/>
    </source>
</evidence>
<dbReference type="EMBL" id="UYRU01050159">
    <property type="protein sequence ID" value="VDN10863.1"/>
    <property type="molecule type" value="Genomic_DNA"/>
</dbReference>
<dbReference type="Pfam" id="PF01753">
    <property type="entry name" value="zf-MYND"/>
    <property type="match status" value="1"/>
</dbReference>
<name>A0A3P7LJE6_DIBLA</name>
<dbReference type="Gene3D" id="6.10.140.2220">
    <property type="match status" value="1"/>
</dbReference>
<dbReference type="InterPro" id="IPR050869">
    <property type="entry name" value="H3K4_H4K5_MeTrfase"/>
</dbReference>
<dbReference type="OrthoDB" id="265717at2759"/>
<dbReference type="InterPro" id="IPR002893">
    <property type="entry name" value="Znf_MYND"/>
</dbReference>
<evidence type="ECO:0000256" key="4">
    <source>
        <dbReference type="PROSITE-ProRule" id="PRU00134"/>
    </source>
</evidence>
<proteinExistence type="predicted"/>
<dbReference type="Gene3D" id="1.10.220.160">
    <property type="match status" value="1"/>
</dbReference>
<evidence type="ECO:0000256" key="2">
    <source>
        <dbReference type="ARBA" id="ARBA00022771"/>
    </source>
</evidence>
<dbReference type="PANTHER" id="PTHR12197">
    <property type="entry name" value="HISTONE-LYSINE N-METHYLTRANSFERASE SMYD"/>
    <property type="match status" value="1"/>
</dbReference>
<keyword evidence="2 4" id="KW-0863">Zinc-finger</keyword>
<protein>
    <recommendedName>
        <fullName evidence="5">MYND-type domain-containing protein</fullName>
    </recommendedName>
</protein>
<evidence type="ECO:0000259" key="5">
    <source>
        <dbReference type="PROSITE" id="PS50865"/>
    </source>
</evidence>
<evidence type="ECO:0000256" key="3">
    <source>
        <dbReference type="ARBA" id="ARBA00022833"/>
    </source>
</evidence>
<gene>
    <name evidence="6" type="ORF">DILT_LOCUS6694</name>
</gene>
<keyword evidence="7" id="KW-1185">Reference proteome</keyword>
<keyword evidence="3" id="KW-0862">Zinc</keyword>
<reference evidence="6 7" key="1">
    <citation type="submission" date="2018-11" db="EMBL/GenBank/DDBJ databases">
        <authorList>
            <consortium name="Pathogen Informatics"/>
        </authorList>
    </citation>
    <scope>NUCLEOTIDE SEQUENCE [LARGE SCALE GENOMIC DNA]</scope>
</reference>
<dbReference type="GO" id="GO:0008270">
    <property type="term" value="F:zinc ion binding"/>
    <property type="evidence" value="ECO:0007669"/>
    <property type="project" value="UniProtKB-KW"/>
</dbReference>
<dbReference type="PROSITE" id="PS01360">
    <property type="entry name" value="ZF_MYND_1"/>
    <property type="match status" value="1"/>
</dbReference>
<keyword evidence="1" id="KW-0479">Metal-binding</keyword>
<dbReference type="SUPFAM" id="SSF144232">
    <property type="entry name" value="HIT/MYND zinc finger-like"/>
    <property type="match status" value="1"/>
</dbReference>
<evidence type="ECO:0000313" key="7">
    <source>
        <dbReference type="Proteomes" id="UP000281553"/>
    </source>
</evidence>
<evidence type="ECO:0000256" key="1">
    <source>
        <dbReference type="ARBA" id="ARBA00022723"/>
    </source>
</evidence>
<feature type="domain" description="MYND-type" evidence="5">
    <location>
        <begin position="33"/>
        <end position="72"/>
    </location>
</feature>
<dbReference type="Proteomes" id="UP000281553">
    <property type="component" value="Unassembled WGS sequence"/>
</dbReference>
<dbReference type="AlphaFoldDB" id="A0A3P7LJE6"/>
<accession>A0A3P7LJE6</accession>
<organism evidence="6 7">
    <name type="scientific">Dibothriocephalus latus</name>
    <name type="common">Fish tapeworm</name>
    <name type="synonym">Diphyllobothrium latum</name>
    <dbReference type="NCBI Taxonomy" id="60516"/>
    <lineage>
        <taxon>Eukaryota</taxon>
        <taxon>Metazoa</taxon>
        <taxon>Spiralia</taxon>
        <taxon>Lophotrochozoa</taxon>
        <taxon>Platyhelminthes</taxon>
        <taxon>Cestoda</taxon>
        <taxon>Eucestoda</taxon>
        <taxon>Diphyllobothriidea</taxon>
        <taxon>Diphyllobothriidae</taxon>
        <taxon>Dibothriocephalus</taxon>
    </lineage>
</organism>
<dbReference type="PROSITE" id="PS50865">
    <property type="entry name" value="ZF_MYND_2"/>
    <property type="match status" value="1"/>
</dbReference>
<dbReference type="InterPro" id="IPR046341">
    <property type="entry name" value="SET_dom_sf"/>
</dbReference>
<sequence>MFKSGQSFKCGDIIVTDTTLAHALYESETANYCAYCLTPSDHLSSCAQCKLVYYCNRQCQKAGWKFGHRGECKAIAETGILPSDLQRVLLALITTERYKDASIFDSFVSRKYHLTTSAQISRSRRESQGS</sequence>
<dbReference type="PANTHER" id="PTHR12197:SF251">
    <property type="entry name" value="EG:BACR7C10.4 PROTEIN"/>
    <property type="match status" value="1"/>
</dbReference>
<dbReference type="Gene3D" id="2.170.270.10">
    <property type="entry name" value="SET domain"/>
    <property type="match status" value="1"/>
</dbReference>
<dbReference type="GO" id="GO:0005634">
    <property type="term" value="C:nucleus"/>
    <property type="evidence" value="ECO:0007669"/>
    <property type="project" value="TreeGrafter"/>
</dbReference>